<sequence>MRVGLHAVLRRCSRASSLRAHANNFTQQFRSLHPFLAALPIASRHLSQRSGASQQERARQETSMRAAIHTQFGDPAKVLELGERPTPQPGKGQVRVAMRRAPIHNHDLWTVRGNYGYKPELPAIGGSEAAGVIDALGEGVEGLQVGQRVVAAGVHEAWAEYFLADASGVVPLPDGLDDERGCQLIAMPLSALMLIEFLQVKQGDWIVQNTANGAVGKTVAMLAAARGINVINLVRRDAGVDELKALGIGNAISTAQAGWQDKVRALAGDAPIVRAIDPVAGNAAGELMALLAEGGELISFGSMTGEPLQISSGDVIFKQATVRGFWGSKVMQATKAEDKRRMIGELLTAALDGSLALPVEAVFDLHDAAKAAAASDKPGRSGKILLRAG</sequence>
<dbReference type="InterPro" id="IPR036291">
    <property type="entry name" value="NAD(P)-bd_dom_sf"/>
</dbReference>
<dbReference type="EC" id="1.3.1.104" evidence="9"/>
<dbReference type="InterPro" id="IPR013154">
    <property type="entry name" value="ADH-like_N"/>
</dbReference>
<keyword evidence="6" id="KW-0560">Oxidoreductase</keyword>
<dbReference type="Gene3D" id="3.90.180.10">
    <property type="entry name" value="Medium-chain alcohol dehydrogenases, catalytic domain"/>
    <property type="match status" value="1"/>
</dbReference>
<evidence type="ECO:0000256" key="5">
    <source>
        <dbReference type="ARBA" id="ARBA00022946"/>
    </source>
</evidence>
<keyword evidence="2" id="KW-0444">Lipid biosynthesis</keyword>
<dbReference type="SMART" id="SM00829">
    <property type="entry name" value="PKS_ER"/>
    <property type="match status" value="1"/>
</dbReference>
<dbReference type="AlphaFoldDB" id="A0A0H2XCQ3"/>
<comment type="catalytic activity">
    <reaction evidence="10">
        <text>a 2,3-saturated acyl-[ACP] + NADP(+) = a (2E)-enoyl-[ACP] + NADPH + H(+)</text>
        <dbReference type="Rhea" id="RHEA:22564"/>
        <dbReference type="Rhea" id="RHEA-COMP:9925"/>
        <dbReference type="Rhea" id="RHEA-COMP:9926"/>
        <dbReference type="ChEBI" id="CHEBI:15378"/>
        <dbReference type="ChEBI" id="CHEBI:57783"/>
        <dbReference type="ChEBI" id="CHEBI:58349"/>
        <dbReference type="ChEBI" id="CHEBI:78784"/>
        <dbReference type="ChEBI" id="CHEBI:78785"/>
        <dbReference type="EC" id="1.3.1.104"/>
    </reaction>
</comment>
<evidence type="ECO:0000256" key="7">
    <source>
        <dbReference type="ARBA" id="ARBA00023098"/>
    </source>
</evidence>
<dbReference type="SUPFAM" id="SSF51735">
    <property type="entry name" value="NAD(P)-binding Rossmann-fold domains"/>
    <property type="match status" value="1"/>
</dbReference>
<dbReference type="InterPro" id="IPR011032">
    <property type="entry name" value="GroES-like_sf"/>
</dbReference>
<dbReference type="PANTHER" id="PTHR43981:SF2">
    <property type="entry name" value="ENOYL-[ACYL-CARRIER-PROTEIN] REDUCTASE, MITOCHONDRIAL"/>
    <property type="match status" value="1"/>
</dbReference>
<protein>
    <recommendedName>
        <fullName evidence="9">enoyl-[acyl-carrier-protein] reductase</fullName>
        <ecNumber evidence="9">1.3.1.104</ecNumber>
    </recommendedName>
</protein>
<dbReference type="Proteomes" id="UP000000420">
    <property type="component" value="Chromosome"/>
</dbReference>
<evidence type="ECO:0000256" key="8">
    <source>
        <dbReference type="ARBA" id="ARBA00023160"/>
    </source>
</evidence>
<evidence type="ECO:0000256" key="9">
    <source>
        <dbReference type="ARBA" id="ARBA00038963"/>
    </source>
</evidence>
<comment type="similarity">
    <text evidence="1">Belongs to the zinc-containing alcohol dehydrogenase family. Quinone oxidoreductase subfamily.</text>
</comment>
<evidence type="ECO:0000256" key="4">
    <source>
        <dbReference type="ARBA" id="ARBA00022857"/>
    </source>
</evidence>
<dbReference type="Pfam" id="PF00107">
    <property type="entry name" value="ADH_zinc_N"/>
    <property type="match status" value="1"/>
</dbReference>
<dbReference type="HOGENOM" id="CLU_026673_3_1_6"/>
<dbReference type="Gene3D" id="3.40.50.720">
    <property type="entry name" value="NAD(P)-binding Rossmann-like Domain"/>
    <property type="match status" value="1"/>
</dbReference>
<keyword evidence="5" id="KW-0809">Transit peptide</keyword>
<dbReference type="InterPro" id="IPR013149">
    <property type="entry name" value="ADH-like_C"/>
</dbReference>
<evidence type="ECO:0000256" key="3">
    <source>
        <dbReference type="ARBA" id="ARBA00022832"/>
    </source>
</evidence>
<keyword evidence="4" id="KW-0521">NADP</keyword>
<evidence type="ECO:0000256" key="10">
    <source>
        <dbReference type="ARBA" id="ARBA00048843"/>
    </source>
</evidence>
<evidence type="ECO:0000313" key="12">
    <source>
        <dbReference type="EMBL" id="AAY51257.1"/>
    </source>
</evidence>
<keyword evidence="8" id="KW-0275">Fatty acid biosynthesis</keyword>
<evidence type="ECO:0000256" key="2">
    <source>
        <dbReference type="ARBA" id="ARBA00022516"/>
    </source>
</evidence>
<keyword evidence="12" id="KW-0675">Receptor</keyword>
<evidence type="ECO:0000256" key="6">
    <source>
        <dbReference type="ARBA" id="ARBA00023002"/>
    </source>
</evidence>
<dbReference type="InterPro" id="IPR051034">
    <property type="entry name" value="Mito_Enoyl-ACP_Reductase"/>
</dbReference>
<name>A0A0H2XCQ3_XANC8</name>
<dbReference type="SUPFAM" id="SSF50129">
    <property type="entry name" value="GroES-like"/>
    <property type="match status" value="1"/>
</dbReference>
<dbReference type="GO" id="GO:0141148">
    <property type="term" value="F:enoyl-[acyl-carrier-protein] reductase (NADPH) activity"/>
    <property type="evidence" value="ECO:0007669"/>
    <property type="project" value="UniProtKB-EC"/>
</dbReference>
<organism evidence="12 13">
    <name type="scientific">Xanthomonas campestris pv. campestris (strain 8004)</name>
    <dbReference type="NCBI Taxonomy" id="314565"/>
    <lineage>
        <taxon>Bacteria</taxon>
        <taxon>Pseudomonadati</taxon>
        <taxon>Pseudomonadota</taxon>
        <taxon>Gammaproteobacteria</taxon>
        <taxon>Lysobacterales</taxon>
        <taxon>Lysobacteraceae</taxon>
        <taxon>Xanthomonas</taxon>
    </lineage>
</organism>
<dbReference type="KEGG" id="xcb:XC_4219"/>
<dbReference type="InterPro" id="IPR020843">
    <property type="entry name" value="ER"/>
</dbReference>
<dbReference type="GO" id="GO:0006633">
    <property type="term" value="P:fatty acid biosynthetic process"/>
    <property type="evidence" value="ECO:0007669"/>
    <property type="project" value="UniProtKB-KW"/>
</dbReference>
<evidence type="ECO:0000259" key="11">
    <source>
        <dbReference type="SMART" id="SM00829"/>
    </source>
</evidence>
<gene>
    <name evidence="12" type="ordered locus">XC_4219</name>
</gene>
<reference evidence="12 13" key="1">
    <citation type="journal article" date="2005" name="Genome Res.">
        <title>Comparative and functional genomic analyses of the pathogenicity of phytopathogen Xanthomonas campestris pv. campestris.</title>
        <authorList>
            <person name="Qian W."/>
            <person name="Jia Y."/>
            <person name="Ren S.X."/>
            <person name="He Y.Q."/>
            <person name="Feng J.X."/>
            <person name="Lu L.F."/>
            <person name="Sun Q."/>
            <person name="Ying G."/>
            <person name="Tang D.J."/>
            <person name="Tang H."/>
            <person name="Wu W."/>
            <person name="Hao P."/>
            <person name="Wang L."/>
            <person name="Jiang B.L."/>
            <person name="Zeng S."/>
            <person name="Gu W.Y."/>
            <person name="Lu G."/>
            <person name="Rong L."/>
            <person name="Tian Y."/>
            <person name="Yao Z."/>
            <person name="Fu G."/>
            <person name="Chen B."/>
            <person name="Fang R."/>
            <person name="Qiang B."/>
            <person name="Chen Z."/>
            <person name="Zhao G.P."/>
            <person name="Tang J.L."/>
            <person name="He C."/>
        </authorList>
    </citation>
    <scope>NUCLEOTIDE SEQUENCE [LARGE SCALE GENOMIC DNA]</scope>
    <source>
        <strain evidence="12 13">8004</strain>
    </source>
</reference>
<dbReference type="EMBL" id="CP000050">
    <property type="protein sequence ID" value="AAY51257.1"/>
    <property type="molecule type" value="Genomic_DNA"/>
</dbReference>
<evidence type="ECO:0000256" key="1">
    <source>
        <dbReference type="ARBA" id="ARBA00010371"/>
    </source>
</evidence>
<dbReference type="CDD" id="cd08292">
    <property type="entry name" value="ETR_like_2"/>
    <property type="match status" value="1"/>
</dbReference>
<dbReference type="Pfam" id="PF08240">
    <property type="entry name" value="ADH_N"/>
    <property type="match status" value="1"/>
</dbReference>
<evidence type="ECO:0000313" key="13">
    <source>
        <dbReference type="Proteomes" id="UP000000420"/>
    </source>
</evidence>
<dbReference type="PANTHER" id="PTHR43981">
    <property type="entry name" value="ENOYL-[ACYL-CARRIER-PROTEIN] REDUCTASE, MITOCHONDRIAL"/>
    <property type="match status" value="1"/>
</dbReference>
<accession>A0A0H2XCQ3</accession>
<keyword evidence="7" id="KW-0443">Lipid metabolism</keyword>
<keyword evidence="3" id="KW-0276">Fatty acid metabolism</keyword>
<proteinExistence type="inferred from homology"/>
<feature type="domain" description="Enoyl reductase (ER)" evidence="11">
    <location>
        <begin position="74"/>
        <end position="386"/>
    </location>
</feature>